<dbReference type="Proteomes" id="UP000254437">
    <property type="component" value="Unassembled WGS sequence"/>
</dbReference>
<protein>
    <submittedName>
        <fullName evidence="1">Uncharacterized protein</fullName>
    </submittedName>
</protein>
<proteinExistence type="predicted"/>
<gene>
    <name evidence="1" type="ORF">NCTC10359_02543</name>
</gene>
<dbReference type="AlphaFoldDB" id="A0A378TTB8"/>
<accession>A0A378TTB8</accession>
<reference evidence="1 2" key="1">
    <citation type="submission" date="2018-06" db="EMBL/GenBank/DDBJ databases">
        <authorList>
            <consortium name="Pathogen Informatics"/>
            <person name="Doyle S."/>
        </authorList>
    </citation>
    <scope>NUCLEOTIDE SEQUENCE [LARGE SCALE GENOMIC DNA]</scope>
    <source>
        <strain evidence="1 2">NCTC10359</strain>
    </source>
</reference>
<evidence type="ECO:0000313" key="1">
    <source>
        <dbReference type="EMBL" id="STZ64095.1"/>
    </source>
</evidence>
<evidence type="ECO:0000313" key="2">
    <source>
        <dbReference type="Proteomes" id="UP000254437"/>
    </source>
</evidence>
<dbReference type="RefSeq" id="WP_115008389.1">
    <property type="nucleotide sequence ID" value="NZ_UGQU01000004.1"/>
</dbReference>
<organism evidence="1 2">
    <name type="scientific">Moraxella lacunata</name>
    <dbReference type="NCBI Taxonomy" id="477"/>
    <lineage>
        <taxon>Bacteria</taxon>
        <taxon>Pseudomonadati</taxon>
        <taxon>Pseudomonadota</taxon>
        <taxon>Gammaproteobacteria</taxon>
        <taxon>Moraxellales</taxon>
        <taxon>Moraxellaceae</taxon>
        <taxon>Moraxella</taxon>
    </lineage>
</organism>
<name>A0A378TTB8_MORLA</name>
<sequence>MQTVTLQFDDVYYQELINQVGKDNLAEFFQKISEPYLWLKQKSNSSDEELSQAHQQILSERLANDKKYK</sequence>
<dbReference type="EMBL" id="UGQU01000004">
    <property type="protein sequence ID" value="STZ64095.1"/>
    <property type="molecule type" value="Genomic_DNA"/>
</dbReference>